<dbReference type="OrthoDB" id="3253594at2"/>
<dbReference type="HOGENOM" id="CLU_764800_0_0_11"/>
<gene>
    <name evidence="1" type="ORF">HX89_10655</name>
</gene>
<dbReference type="Proteomes" id="UP000027986">
    <property type="component" value="Chromosome"/>
</dbReference>
<name>A0A075JMF6_9MICO</name>
<accession>A0A075JMF6</accession>
<proteinExistence type="predicted"/>
<evidence type="ECO:0000313" key="1">
    <source>
        <dbReference type="EMBL" id="AIF41323.1"/>
    </source>
</evidence>
<dbReference type="eggNOG" id="ENOG502ZBWS">
    <property type="taxonomic scope" value="Bacteria"/>
</dbReference>
<dbReference type="AlphaFoldDB" id="A0A075JMF6"/>
<keyword evidence="2" id="KW-1185">Reference proteome</keyword>
<evidence type="ECO:0000313" key="2">
    <source>
        <dbReference type="Proteomes" id="UP000027986"/>
    </source>
</evidence>
<organism evidence="1 2">
    <name type="scientific">Dermacoccus nishinomiyaensis</name>
    <dbReference type="NCBI Taxonomy" id="1274"/>
    <lineage>
        <taxon>Bacteria</taxon>
        <taxon>Bacillati</taxon>
        <taxon>Actinomycetota</taxon>
        <taxon>Actinomycetes</taxon>
        <taxon>Micrococcales</taxon>
        <taxon>Dermacoccaceae</taxon>
        <taxon>Dermacoccus</taxon>
    </lineage>
</organism>
<dbReference type="GeneID" id="41841571"/>
<dbReference type="EMBL" id="CP008889">
    <property type="protein sequence ID" value="AIF41323.1"/>
    <property type="molecule type" value="Genomic_DNA"/>
</dbReference>
<sequence>MTKTVPGLMPDLAAWQQWADRRRRGVEAVRRAKGRFRPVAEPRAWLWLPRNAATTLVVIDKGTPSCRVAIVEPLRHLDLARTAVLAPRDLDIDPLEGLGGAWEARPYDGPADLPATIGSVLTLGAYLHWSEGAVRWAQARDVTVHLVQHGLLTPWSPPAPAGAHVLAWCDSDAEYWTRGRPDVTAQVVGSQMLWAASHEGRPRITTDRPVMLGQLHGTELTRRETLTTYLHACAQGEMLYRPHPNEKDAVSRTLHAVMRRRGVEFASTSTALTELTQPVVSIFSTGTLEAAMRGLPAWVTATDPPPWVRDFWRRYGLAEWGGEPTPPWRTPDEEPAATLARAIRGA</sequence>
<reference evidence="1 2" key="1">
    <citation type="submission" date="2014-07" db="EMBL/GenBank/DDBJ databases">
        <title>Genome Sequencing of Dermacoccus nishinomiyaensis.</title>
        <authorList>
            <person name="Hong K.W."/>
            <person name="Chan K.G."/>
        </authorList>
    </citation>
    <scope>NUCLEOTIDE SEQUENCE [LARGE SCALE GENOMIC DNA]</scope>
    <source>
        <strain evidence="1 2">M25</strain>
    </source>
</reference>
<protein>
    <submittedName>
        <fullName evidence="1">Uncharacterized protein</fullName>
    </submittedName>
</protein>
<dbReference type="KEGG" id="dni:HX89_10655"/>
<dbReference type="RefSeq" id="WP_038569042.1">
    <property type="nucleotide sequence ID" value="NZ_CP008889.1"/>
</dbReference>